<dbReference type="Pfam" id="PF13181">
    <property type="entry name" value="TPR_8"/>
    <property type="match status" value="1"/>
</dbReference>
<feature type="repeat" description="TPR" evidence="3">
    <location>
        <begin position="100"/>
        <end position="133"/>
    </location>
</feature>
<keyword evidence="5" id="KW-1185">Reference proteome</keyword>
<dbReference type="AlphaFoldDB" id="E1RIZ8"/>
<dbReference type="GeneID" id="9743269"/>
<dbReference type="InterPro" id="IPR051685">
    <property type="entry name" value="Ycf3/AcsC/BcsC/TPR_MFPF"/>
</dbReference>
<dbReference type="PROSITE" id="PS50293">
    <property type="entry name" value="TPR_REGION"/>
    <property type="match status" value="1"/>
</dbReference>
<dbReference type="KEGG" id="mpi:Mpet_0813"/>
<evidence type="ECO:0000256" key="2">
    <source>
        <dbReference type="ARBA" id="ARBA00022803"/>
    </source>
</evidence>
<organism evidence="4 5">
    <name type="scientific">Methanolacinia petrolearia (strain DSM 11571 / OCM 486 / SEBR 4847)</name>
    <name type="common">Methanoplanus petrolearius</name>
    <dbReference type="NCBI Taxonomy" id="679926"/>
    <lineage>
        <taxon>Archaea</taxon>
        <taxon>Methanobacteriati</taxon>
        <taxon>Methanobacteriota</taxon>
        <taxon>Stenosarchaea group</taxon>
        <taxon>Methanomicrobia</taxon>
        <taxon>Methanomicrobiales</taxon>
        <taxon>Methanomicrobiaceae</taxon>
        <taxon>Methanolacinia</taxon>
    </lineage>
</organism>
<dbReference type="eggNOG" id="arCOG03032">
    <property type="taxonomic scope" value="Archaea"/>
</dbReference>
<dbReference type="Proteomes" id="UP000006565">
    <property type="component" value="Chromosome"/>
</dbReference>
<evidence type="ECO:0000256" key="3">
    <source>
        <dbReference type="PROSITE-ProRule" id="PRU00339"/>
    </source>
</evidence>
<dbReference type="STRING" id="679926.Mpet_0813"/>
<name>E1RIZ8_METP4</name>
<evidence type="ECO:0000313" key="5">
    <source>
        <dbReference type="Proteomes" id="UP000006565"/>
    </source>
</evidence>
<dbReference type="PANTHER" id="PTHR44943:SF8">
    <property type="entry name" value="TPR REPEAT-CONTAINING PROTEIN MJ0263"/>
    <property type="match status" value="1"/>
</dbReference>
<dbReference type="PANTHER" id="PTHR44943">
    <property type="entry name" value="CELLULOSE SYNTHASE OPERON PROTEIN C"/>
    <property type="match status" value="1"/>
</dbReference>
<dbReference type="InterPro" id="IPR011990">
    <property type="entry name" value="TPR-like_helical_dom_sf"/>
</dbReference>
<accession>E1RIZ8</accession>
<sequence precursor="true">MKERYINTALVCLVASVVVMSAGCTGVMLPTGGGTRISDDNLTHQQWYSQHEENPDKYLYNPENPFEWTLKGMACAASGGNHEGALEYYDTAIGLDPEFGFVYYEKGFSLLNLKRYDEAKECFQKAVELNPDFKPLVEKDLRYFVRD</sequence>
<dbReference type="OrthoDB" id="115601at2157"/>
<dbReference type="RefSeq" id="WP_013328764.1">
    <property type="nucleotide sequence ID" value="NC_014507.1"/>
</dbReference>
<dbReference type="SUPFAM" id="SSF48452">
    <property type="entry name" value="TPR-like"/>
    <property type="match status" value="1"/>
</dbReference>
<dbReference type="HOGENOM" id="CLU_1727259_0_0_2"/>
<reference evidence="4 5" key="1">
    <citation type="journal article" date="2010" name="Stand. Genomic Sci.">
        <title>Complete genome sequence of Methanoplanus petrolearius type strain (SEBR 4847).</title>
        <authorList>
            <person name="Brambilla E."/>
            <person name="Djao O.D."/>
            <person name="Daligault H."/>
            <person name="Lapidus A."/>
            <person name="Lucas S."/>
            <person name="Hammon N."/>
            <person name="Nolan M."/>
            <person name="Tice H."/>
            <person name="Cheng J.F."/>
            <person name="Han C."/>
            <person name="Tapia R."/>
            <person name="Goodwin L."/>
            <person name="Pitluck S."/>
            <person name="Liolios K."/>
            <person name="Ivanova N."/>
            <person name="Mavromatis K."/>
            <person name="Mikhailova N."/>
            <person name="Pati A."/>
            <person name="Chen A."/>
            <person name="Palaniappan K."/>
            <person name="Land M."/>
            <person name="Hauser L."/>
            <person name="Chang Y.J."/>
            <person name="Jeffries C.D."/>
            <person name="Rohde M."/>
            <person name="Spring S."/>
            <person name="Sikorski J."/>
            <person name="Goker M."/>
            <person name="Woyke T."/>
            <person name="Bristow J."/>
            <person name="Eisen J.A."/>
            <person name="Markowitz V."/>
            <person name="Hugenholtz P."/>
            <person name="Kyrpides N.C."/>
            <person name="Klenk H.P."/>
        </authorList>
    </citation>
    <scope>NUCLEOTIDE SEQUENCE [LARGE SCALE GENOMIC DNA]</scope>
    <source>
        <strain evidence="5">DSM 11571 / OCM 486 / SEBR 4847</strain>
    </source>
</reference>
<dbReference type="SMART" id="SM00028">
    <property type="entry name" value="TPR"/>
    <property type="match status" value="2"/>
</dbReference>
<evidence type="ECO:0000313" key="4">
    <source>
        <dbReference type="EMBL" id="ADN35586.1"/>
    </source>
</evidence>
<dbReference type="InterPro" id="IPR019734">
    <property type="entry name" value="TPR_rpt"/>
</dbReference>
<keyword evidence="2 3" id="KW-0802">TPR repeat</keyword>
<dbReference type="PROSITE" id="PS50005">
    <property type="entry name" value="TPR"/>
    <property type="match status" value="1"/>
</dbReference>
<evidence type="ECO:0000256" key="1">
    <source>
        <dbReference type="ARBA" id="ARBA00022737"/>
    </source>
</evidence>
<gene>
    <name evidence="4" type="ordered locus">Mpet_0813</name>
</gene>
<dbReference type="PROSITE" id="PS51257">
    <property type="entry name" value="PROKAR_LIPOPROTEIN"/>
    <property type="match status" value="1"/>
</dbReference>
<dbReference type="Gene3D" id="1.25.40.10">
    <property type="entry name" value="Tetratricopeptide repeat domain"/>
    <property type="match status" value="1"/>
</dbReference>
<keyword evidence="1" id="KW-0677">Repeat</keyword>
<protein>
    <submittedName>
        <fullName evidence="4">TPR repeat-containing protein</fullName>
    </submittedName>
</protein>
<proteinExistence type="predicted"/>
<dbReference type="EMBL" id="CP002117">
    <property type="protein sequence ID" value="ADN35586.1"/>
    <property type="molecule type" value="Genomic_DNA"/>
</dbReference>
<dbReference type="Pfam" id="PF00515">
    <property type="entry name" value="TPR_1"/>
    <property type="match status" value="1"/>
</dbReference>